<dbReference type="Pfam" id="PF12697">
    <property type="entry name" value="Abhydrolase_6"/>
    <property type="match status" value="1"/>
</dbReference>
<feature type="domain" description="AB hydrolase-1" evidence="1">
    <location>
        <begin position="9"/>
        <end position="221"/>
    </location>
</feature>
<proteinExistence type="predicted"/>
<dbReference type="RefSeq" id="WP_279389664.1">
    <property type="nucleotide sequence ID" value="NZ_SMFZ01000002.1"/>
</dbReference>
<comment type="caution">
    <text evidence="2">The sequence shown here is derived from an EMBL/GenBank/DDBJ whole genome shotgun (WGS) entry which is preliminary data.</text>
</comment>
<dbReference type="Gene3D" id="3.40.50.1820">
    <property type="entry name" value="alpha/beta hydrolase"/>
    <property type="match status" value="1"/>
</dbReference>
<dbReference type="PANTHER" id="PTHR43798">
    <property type="entry name" value="MONOACYLGLYCEROL LIPASE"/>
    <property type="match status" value="1"/>
</dbReference>
<dbReference type="Proteomes" id="UP000295560">
    <property type="component" value="Unassembled WGS sequence"/>
</dbReference>
<dbReference type="SUPFAM" id="SSF53474">
    <property type="entry name" value="alpha/beta-Hydrolases"/>
    <property type="match status" value="1"/>
</dbReference>
<dbReference type="GO" id="GO:0016020">
    <property type="term" value="C:membrane"/>
    <property type="evidence" value="ECO:0007669"/>
    <property type="project" value="TreeGrafter"/>
</dbReference>
<evidence type="ECO:0000313" key="3">
    <source>
        <dbReference type="Proteomes" id="UP000295560"/>
    </source>
</evidence>
<dbReference type="AlphaFoldDB" id="A0A4R1HH12"/>
<dbReference type="InterPro" id="IPR029058">
    <property type="entry name" value="AB_hydrolase_fold"/>
</dbReference>
<dbReference type="GO" id="GO:0003824">
    <property type="term" value="F:catalytic activity"/>
    <property type="evidence" value="ECO:0007669"/>
    <property type="project" value="UniProtKB-ARBA"/>
</dbReference>
<dbReference type="InterPro" id="IPR000073">
    <property type="entry name" value="AB_hydrolase_1"/>
</dbReference>
<accession>A0A4R1HH12</accession>
<evidence type="ECO:0000259" key="1">
    <source>
        <dbReference type="Pfam" id="PF12697"/>
    </source>
</evidence>
<keyword evidence="3" id="KW-1185">Reference proteome</keyword>
<protein>
    <submittedName>
        <fullName evidence="2">Pimeloyl-ACP methyl ester carboxylesterase</fullName>
    </submittedName>
</protein>
<sequence>MTVETMLAIPGTLCSPAVFDALAARLEGRVRPVAADWMTAPGPWTVPAVAERLASRLDAPSIVLGHSTGGAIALQLAVRRPDLVAGLVLVGTGAHMRGHGDVDAIVDRVDRDWGPDLHDAILRRSFATPLPDAFGETLRAYAARVPREAVLEVLRSQRDLDLTAELARLTVPAVVVHGTQDATRTVGQARELADALPDAELRIVEAGHTPVHETPDVVAAAVLDVVGRSLTANRLRHR</sequence>
<dbReference type="PANTHER" id="PTHR43798:SF33">
    <property type="entry name" value="HYDROLASE, PUTATIVE (AFU_ORTHOLOGUE AFUA_2G14860)-RELATED"/>
    <property type="match status" value="1"/>
</dbReference>
<organism evidence="2 3">
    <name type="scientific">Pseudonocardia endophytica</name>
    <dbReference type="NCBI Taxonomy" id="401976"/>
    <lineage>
        <taxon>Bacteria</taxon>
        <taxon>Bacillati</taxon>
        <taxon>Actinomycetota</taxon>
        <taxon>Actinomycetes</taxon>
        <taxon>Pseudonocardiales</taxon>
        <taxon>Pseudonocardiaceae</taxon>
        <taxon>Pseudonocardia</taxon>
    </lineage>
</organism>
<gene>
    <name evidence="2" type="ORF">EV378_5482</name>
</gene>
<dbReference type="EMBL" id="SMFZ01000002">
    <property type="protein sequence ID" value="TCK21494.1"/>
    <property type="molecule type" value="Genomic_DNA"/>
</dbReference>
<reference evidence="2 3" key="1">
    <citation type="submission" date="2019-03" db="EMBL/GenBank/DDBJ databases">
        <title>Sequencing the genomes of 1000 actinobacteria strains.</title>
        <authorList>
            <person name="Klenk H.-P."/>
        </authorList>
    </citation>
    <scope>NUCLEOTIDE SEQUENCE [LARGE SCALE GENOMIC DNA]</scope>
    <source>
        <strain evidence="2 3">DSM 44969</strain>
    </source>
</reference>
<evidence type="ECO:0000313" key="2">
    <source>
        <dbReference type="EMBL" id="TCK21494.1"/>
    </source>
</evidence>
<dbReference type="PRINTS" id="PR00111">
    <property type="entry name" value="ABHYDROLASE"/>
</dbReference>
<name>A0A4R1HH12_PSEEN</name>
<dbReference type="InterPro" id="IPR050266">
    <property type="entry name" value="AB_hydrolase_sf"/>
</dbReference>